<dbReference type="Gene3D" id="2.160.20.10">
    <property type="entry name" value="Single-stranded right-handed beta-helix, Pectin lyase-like"/>
    <property type="match status" value="1"/>
</dbReference>
<accession>A0A248VS08</accession>
<gene>
    <name evidence="1" type="ORF">CJU94_26980</name>
</gene>
<dbReference type="InterPro" id="IPR012334">
    <property type="entry name" value="Pectin_lyas_fold"/>
</dbReference>
<evidence type="ECO:0008006" key="3">
    <source>
        <dbReference type="Google" id="ProtNLM"/>
    </source>
</evidence>
<evidence type="ECO:0000313" key="2">
    <source>
        <dbReference type="Proteomes" id="UP000215158"/>
    </source>
</evidence>
<evidence type="ECO:0000313" key="1">
    <source>
        <dbReference type="EMBL" id="ASW01791.1"/>
    </source>
</evidence>
<dbReference type="AlphaFoldDB" id="A0A248VS08"/>
<proteinExistence type="predicted"/>
<name>A0A248VS08_9BURK</name>
<keyword evidence="2" id="KW-1185">Reference proteome</keyword>
<dbReference type="EMBL" id="CP022990">
    <property type="protein sequence ID" value="ASW01791.1"/>
    <property type="molecule type" value="Genomic_DNA"/>
</dbReference>
<dbReference type="Proteomes" id="UP000215158">
    <property type="component" value="Chromosome 2"/>
</dbReference>
<dbReference type="KEGG" id="parb:CJU94_26980"/>
<dbReference type="PROSITE" id="PS51257">
    <property type="entry name" value="PROKAR_LIPOPROTEIN"/>
    <property type="match status" value="1"/>
</dbReference>
<sequence length="337" mass="36510">MNNQPRISLSRRDALKFAAFGLLSVSCAKVRAESTAAAEVAAQTFGVKADGRANDTAMLQRAIDNCVGKVLVISGKPRIDVQGLTLRSGTRIRFDGGAAIKLLPHNTYTYQMVRIWDIHDVEIVGLVLDGSKELNSAANDRRKNGYGMGVSICGSSNVVLTNPVTNNCWGDGIYIANSYTDRDAVCSNVVVKSHYASGCRRQGISLISGRNVRILNPLWENIRGTLPSAGLDIEPNSNRDVLENIVVSDPVTRNCRCGIELWLARIPGAVAKKIDIQINGHQDDGSDNAYIVSALKSKGHVVEGRIVSRHAHWVNTKGVAYLREGIEAPNVVVQIEP</sequence>
<dbReference type="SUPFAM" id="SSF51126">
    <property type="entry name" value="Pectin lyase-like"/>
    <property type="match status" value="1"/>
</dbReference>
<dbReference type="OrthoDB" id="253409at2"/>
<dbReference type="InterPro" id="IPR011050">
    <property type="entry name" value="Pectin_lyase_fold/virulence"/>
</dbReference>
<dbReference type="InterPro" id="IPR006311">
    <property type="entry name" value="TAT_signal"/>
</dbReference>
<protein>
    <recommendedName>
        <fullName evidence="3">Right handed beta helix domain-containing protein</fullName>
    </recommendedName>
</protein>
<dbReference type="PROSITE" id="PS51318">
    <property type="entry name" value="TAT"/>
    <property type="match status" value="1"/>
</dbReference>
<reference evidence="1 2" key="1">
    <citation type="submission" date="2017-08" db="EMBL/GenBank/DDBJ databases">
        <title>Identification and genetic characteristics of simultaneous BTEX- and naphthalene-degrading Paraburkholderia sp. BN5 isolated from petroleum-contaminated soil.</title>
        <authorList>
            <person name="Lee Y."/>
            <person name="Jeon C.O."/>
        </authorList>
    </citation>
    <scope>NUCLEOTIDE SEQUENCE [LARGE SCALE GENOMIC DNA]</scope>
    <source>
        <strain evidence="1 2">BN5</strain>
    </source>
</reference>
<organism evidence="1 2">
    <name type="scientific">Paraburkholderia aromaticivorans</name>
    <dbReference type="NCBI Taxonomy" id="2026199"/>
    <lineage>
        <taxon>Bacteria</taxon>
        <taxon>Pseudomonadati</taxon>
        <taxon>Pseudomonadota</taxon>
        <taxon>Betaproteobacteria</taxon>
        <taxon>Burkholderiales</taxon>
        <taxon>Burkholderiaceae</taxon>
        <taxon>Paraburkholderia</taxon>
    </lineage>
</organism>